<dbReference type="SUPFAM" id="SSF51735">
    <property type="entry name" value="NAD(P)-binding Rossmann-fold domains"/>
    <property type="match status" value="1"/>
</dbReference>
<name>A0A432ZJA0_9GAMM</name>
<dbReference type="RefSeq" id="WP_126784472.1">
    <property type="nucleotide sequence ID" value="NZ_PIQF01000001.1"/>
</dbReference>
<feature type="transmembrane region" description="Helical" evidence="10">
    <location>
        <begin position="146"/>
        <end position="169"/>
    </location>
</feature>
<feature type="transmembrane region" description="Helical" evidence="10">
    <location>
        <begin position="217"/>
        <end position="250"/>
    </location>
</feature>
<evidence type="ECO:0000256" key="8">
    <source>
        <dbReference type="ARBA" id="ARBA00023065"/>
    </source>
</evidence>
<dbReference type="InterPro" id="IPR003148">
    <property type="entry name" value="RCK_N"/>
</dbReference>
<dbReference type="InterPro" id="IPR036291">
    <property type="entry name" value="NAD(P)-bd_dom_sf"/>
</dbReference>
<dbReference type="Gene3D" id="1.20.1530.20">
    <property type="match status" value="1"/>
</dbReference>
<dbReference type="AlphaFoldDB" id="A0A432ZJA0"/>
<gene>
    <name evidence="13" type="ORF">CWI81_05365</name>
</gene>
<keyword evidence="14" id="KW-1185">Reference proteome</keyword>
<evidence type="ECO:0000256" key="5">
    <source>
        <dbReference type="ARBA" id="ARBA00022692"/>
    </source>
</evidence>
<evidence type="ECO:0000256" key="2">
    <source>
        <dbReference type="ARBA" id="ARBA00022448"/>
    </source>
</evidence>
<reference evidence="13 14" key="1">
    <citation type="journal article" date="2011" name="Front. Microbiol.">
        <title>Genomic signatures of strain selection and enhancement in Bacillus atrophaeus var. globigii, a historical biowarfare simulant.</title>
        <authorList>
            <person name="Gibbons H.S."/>
            <person name="Broomall S.M."/>
            <person name="McNew L.A."/>
            <person name="Daligault H."/>
            <person name="Chapman C."/>
            <person name="Bruce D."/>
            <person name="Karavis M."/>
            <person name="Krepps M."/>
            <person name="McGregor P.A."/>
            <person name="Hong C."/>
            <person name="Park K.H."/>
            <person name="Akmal A."/>
            <person name="Feldman A."/>
            <person name="Lin J.S."/>
            <person name="Chang W.E."/>
            <person name="Higgs B.W."/>
            <person name="Demirev P."/>
            <person name="Lindquist J."/>
            <person name="Liem A."/>
            <person name="Fochler E."/>
            <person name="Read T.D."/>
            <person name="Tapia R."/>
            <person name="Johnson S."/>
            <person name="Bishop-Lilly K.A."/>
            <person name="Detter C."/>
            <person name="Han C."/>
            <person name="Sozhamannan S."/>
            <person name="Rosenzweig C.N."/>
            <person name="Skowronski E.W."/>
        </authorList>
    </citation>
    <scope>NUCLEOTIDE SEQUENCE [LARGE SCALE GENOMIC DNA]</scope>
    <source>
        <strain evidence="13 14">CL-SP19</strain>
    </source>
</reference>
<keyword evidence="7 10" id="KW-1133">Transmembrane helix</keyword>
<feature type="transmembrane region" description="Helical" evidence="10">
    <location>
        <begin position="54"/>
        <end position="73"/>
    </location>
</feature>
<evidence type="ECO:0000313" key="13">
    <source>
        <dbReference type="EMBL" id="RUO77910.1"/>
    </source>
</evidence>
<dbReference type="EMBL" id="PIQF01000001">
    <property type="protein sequence ID" value="RUO77910.1"/>
    <property type="molecule type" value="Genomic_DNA"/>
</dbReference>
<dbReference type="PANTHER" id="PTHR46157:SF4">
    <property type="entry name" value="K(+) EFFLUX ANTIPORTER 3, CHLOROPLASTIC"/>
    <property type="match status" value="1"/>
</dbReference>
<evidence type="ECO:0000259" key="12">
    <source>
        <dbReference type="PROSITE" id="PS51202"/>
    </source>
</evidence>
<dbReference type="InterPro" id="IPR006153">
    <property type="entry name" value="Cation/H_exchanger_TM"/>
</dbReference>
<evidence type="ECO:0000256" key="6">
    <source>
        <dbReference type="ARBA" id="ARBA00022958"/>
    </source>
</evidence>
<keyword evidence="4" id="KW-0633">Potassium transport</keyword>
<feature type="transmembrane region" description="Helical" evidence="10">
    <location>
        <begin position="29"/>
        <end position="48"/>
    </location>
</feature>
<feature type="transmembrane region" description="Helical" evidence="10">
    <location>
        <begin position="294"/>
        <end position="313"/>
    </location>
</feature>
<feature type="transmembrane region" description="Helical" evidence="10">
    <location>
        <begin position="6"/>
        <end position="22"/>
    </location>
</feature>
<evidence type="ECO:0000256" key="7">
    <source>
        <dbReference type="ARBA" id="ARBA00022989"/>
    </source>
</evidence>
<dbReference type="GO" id="GO:0006813">
    <property type="term" value="P:potassium ion transport"/>
    <property type="evidence" value="ECO:0007669"/>
    <property type="project" value="UniProtKB-KW"/>
</dbReference>
<feature type="transmembrane region" description="Helical" evidence="10">
    <location>
        <begin position="175"/>
        <end position="197"/>
    </location>
</feature>
<dbReference type="GO" id="GO:0015297">
    <property type="term" value="F:antiporter activity"/>
    <property type="evidence" value="ECO:0007669"/>
    <property type="project" value="UniProtKB-KW"/>
</dbReference>
<dbReference type="GO" id="GO:1902600">
    <property type="term" value="P:proton transmembrane transport"/>
    <property type="evidence" value="ECO:0007669"/>
    <property type="project" value="InterPro"/>
</dbReference>
<dbReference type="GO" id="GO:0005886">
    <property type="term" value="C:plasma membrane"/>
    <property type="evidence" value="ECO:0007669"/>
    <property type="project" value="TreeGrafter"/>
</dbReference>
<dbReference type="Pfam" id="PF02254">
    <property type="entry name" value="TrkA_N"/>
    <property type="match status" value="1"/>
</dbReference>
<keyword evidence="2" id="KW-0813">Transport</keyword>
<dbReference type="GO" id="GO:0008324">
    <property type="term" value="F:monoatomic cation transmembrane transporter activity"/>
    <property type="evidence" value="ECO:0007669"/>
    <property type="project" value="InterPro"/>
</dbReference>
<dbReference type="PROSITE" id="PS51202">
    <property type="entry name" value="RCK_C"/>
    <property type="match status" value="1"/>
</dbReference>
<keyword evidence="3" id="KW-0050">Antiport</keyword>
<dbReference type="Gene3D" id="3.30.70.1450">
    <property type="entry name" value="Regulator of K+ conductance, C-terminal domain"/>
    <property type="match status" value="1"/>
</dbReference>
<dbReference type="InterPro" id="IPR038770">
    <property type="entry name" value="Na+/solute_symporter_sf"/>
</dbReference>
<comment type="caution">
    <text evidence="13">The sequence shown here is derived from an EMBL/GenBank/DDBJ whole genome shotgun (WGS) entry which is preliminary data.</text>
</comment>
<keyword evidence="6" id="KW-0630">Potassium</keyword>
<feature type="transmembrane region" description="Helical" evidence="10">
    <location>
        <begin position="325"/>
        <end position="344"/>
    </location>
</feature>
<feature type="domain" description="RCK C-terminal" evidence="12">
    <location>
        <begin position="573"/>
        <end position="657"/>
    </location>
</feature>
<keyword evidence="5 10" id="KW-0812">Transmembrane</keyword>
<dbReference type="Gene3D" id="3.40.50.720">
    <property type="entry name" value="NAD(P)-binding Rossmann-like Domain"/>
    <property type="match status" value="1"/>
</dbReference>
<organism evidence="13 14">
    <name type="scientific">Idiomarina seosinensis</name>
    <dbReference type="NCBI Taxonomy" id="281739"/>
    <lineage>
        <taxon>Bacteria</taxon>
        <taxon>Pseudomonadati</taxon>
        <taxon>Pseudomonadota</taxon>
        <taxon>Gammaproteobacteria</taxon>
        <taxon>Alteromonadales</taxon>
        <taxon>Idiomarinaceae</taxon>
        <taxon>Idiomarina</taxon>
    </lineage>
</organism>
<dbReference type="OrthoDB" id="9781411at2"/>
<feature type="transmembrane region" description="Helical" evidence="10">
    <location>
        <begin position="85"/>
        <end position="108"/>
    </location>
</feature>
<keyword evidence="9 10" id="KW-0472">Membrane</keyword>
<protein>
    <submittedName>
        <fullName evidence="13">Potassium transporter</fullName>
    </submittedName>
</protein>
<dbReference type="InterPro" id="IPR006037">
    <property type="entry name" value="RCK_C"/>
</dbReference>
<evidence type="ECO:0000256" key="3">
    <source>
        <dbReference type="ARBA" id="ARBA00022449"/>
    </source>
</evidence>
<accession>A0A432ZJA0</accession>
<dbReference type="PROSITE" id="PS51201">
    <property type="entry name" value="RCK_N"/>
    <property type="match status" value="1"/>
</dbReference>
<comment type="subcellular location">
    <subcellularLocation>
        <location evidence="1">Membrane</location>
        <topology evidence="1">Multi-pass membrane protein</topology>
    </subcellularLocation>
</comment>
<dbReference type="SUPFAM" id="SSF116726">
    <property type="entry name" value="TrkA C-terminal domain-like"/>
    <property type="match status" value="1"/>
</dbReference>
<sequence length="658" mass="71853">MYGTFTSLLLLLGVAVILVWAFRRIKLPAILAYLCAGIIAGPHVMAWIPDPDEYHLIAELGIVLLLFSLGLEFSLPKMIAMRRWVFGLGAAQVLGCLLIFLLVGFLILGNWGSALAIAGALALSSTAVVIKQLTESSQTATRRGQMTVAVLLFQDIAVVPLLIVIPLLAGSGDGNIGYLLLMAMVKGAAVIAVLMGVGKWILPFVFREIANQRTDELFVLATLLVALVAGGVTHLFGLSMALGAFLAGMMLGESKYKHQLEADIRPFRDILMGLFFTTVGMQLALNSFIQSIHWILLIMLAMTLTKLVIIRYVAKAMGERDKDAWGSAISLFQMGEFGFVIVSLAGTHGLLDSEMATTLVGIGVFSMALTPIVIQKLQPLVSIMVKEDSGSSANIEQHFNQHQSEEKDHPVLICGFGRVGQTISRFLNAEGIRHIAVDNDPMRVQEAVAGGAPVYFGDSAKRDILRAVGAAKTPLVIISFADDIRATEVLKGIREMNEDAYIIVRSRDDLNLDVLQNAGASQVVPDTLEASLMLISHVMSRSGIPIRRILSRLDQERRNHYGDMHGFYPGSQTSLDSETADKLEFLHAVNLPEGAWAVGKAIDALDWERHHVKLKALRRDDVEVSEPESHFELRSDDVVLLSGRPRHVEAAERWLLEG</sequence>
<proteinExistence type="predicted"/>
<evidence type="ECO:0000256" key="1">
    <source>
        <dbReference type="ARBA" id="ARBA00004141"/>
    </source>
</evidence>
<dbReference type="InterPro" id="IPR036721">
    <property type="entry name" value="RCK_C_sf"/>
</dbReference>
<feature type="transmembrane region" description="Helical" evidence="10">
    <location>
        <begin position="270"/>
        <end position="289"/>
    </location>
</feature>
<evidence type="ECO:0000256" key="9">
    <source>
        <dbReference type="ARBA" id="ARBA00023136"/>
    </source>
</evidence>
<keyword evidence="8" id="KW-0406">Ion transport</keyword>
<feature type="domain" description="RCK N-terminal" evidence="11">
    <location>
        <begin position="408"/>
        <end position="525"/>
    </location>
</feature>
<dbReference type="PANTHER" id="PTHR46157">
    <property type="entry name" value="K(+) EFFLUX ANTIPORTER 3, CHLOROPLASTIC"/>
    <property type="match status" value="1"/>
</dbReference>
<evidence type="ECO:0000313" key="14">
    <source>
        <dbReference type="Proteomes" id="UP000287908"/>
    </source>
</evidence>
<evidence type="ECO:0000256" key="10">
    <source>
        <dbReference type="SAM" id="Phobius"/>
    </source>
</evidence>
<evidence type="ECO:0000256" key="4">
    <source>
        <dbReference type="ARBA" id="ARBA00022538"/>
    </source>
</evidence>
<dbReference type="Pfam" id="PF02080">
    <property type="entry name" value="TrkA_C"/>
    <property type="match status" value="1"/>
</dbReference>
<feature type="transmembrane region" description="Helical" evidence="10">
    <location>
        <begin position="356"/>
        <end position="374"/>
    </location>
</feature>
<feature type="transmembrane region" description="Helical" evidence="10">
    <location>
        <begin position="114"/>
        <end position="134"/>
    </location>
</feature>
<dbReference type="Proteomes" id="UP000287908">
    <property type="component" value="Unassembled WGS sequence"/>
</dbReference>
<evidence type="ECO:0000259" key="11">
    <source>
        <dbReference type="PROSITE" id="PS51201"/>
    </source>
</evidence>
<dbReference type="Pfam" id="PF00999">
    <property type="entry name" value="Na_H_Exchanger"/>
    <property type="match status" value="1"/>
</dbReference>